<evidence type="ECO:0000259" key="7">
    <source>
        <dbReference type="PROSITE" id="PS50103"/>
    </source>
</evidence>
<feature type="zinc finger region" description="C3H1-type" evidence="5">
    <location>
        <begin position="347"/>
        <end position="375"/>
    </location>
</feature>
<keyword evidence="4 5" id="KW-0862">Zinc</keyword>
<dbReference type="PANTHER" id="PTHR12547:SF162">
    <property type="entry name" value="ZINC FINGER CCCH DOMAIN-CONTAINING PROTEIN 15"/>
    <property type="match status" value="1"/>
</dbReference>
<dbReference type="STRING" id="59895.A0A103YGU9"/>
<dbReference type="SUPFAM" id="SSF90229">
    <property type="entry name" value="CCCH zinc finger"/>
    <property type="match status" value="2"/>
</dbReference>
<dbReference type="PROSITE" id="PS50103">
    <property type="entry name" value="ZF_C3H1"/>
    <property type="match status" value="2"/>
</dbReference>
<dbReference type="OMA" id="SPRAHPC"/>
<dbReference type="InterPro" id="IPR045877">
    <property type="entry name" value="ZFP36-like"/>
</dbReference>
<evidence type="ECO:0000256" key="3">
    <source>
        <dbReference type="ARBA" id="ARBA00022771"/>
    </source>
</evidence>
<evidence type="ECO:0000256" key="5">
    <source>
        <dbReference type="PROSITE-ProRule" id="PRU00723"/>
    </source>
</evidence>
<dbReference type="InterPro" id="IPR036855">
    <property type="entry name" value="Znf_CCCH_sf"/>
</dbReference>
<dbReference type="GO" id="GO:1901347">
    <property type="term" value="P:negative regulation of secondary cell wall biogenesis"/>
    <property type="evidence" value="ECO:0007669"/>
    <property type="project" value="EnsemblPlants"/>
</dbReference>
<feature type="non-terminal residue" evidence="8">
    <location>
        <position position="386"/>
    </location>
</feature>
<dbReference type="InterPro" id="IPR000571">
    <property type="entry name" value="Znf_CCCH"/>
</dbReference>
<feature type="coiled-coil region" evidence="6">
    <location>
        <begin position="151"/>
        <end position="178"/>
    </location>
</feature>
<dbReference type="GO" id="GO:0008270">
    <property type="term" value="F:zinc ion binding"/>
    <property type="evidence" value="ECO:0007669"/>
    <property type="project" value="UniProtKB-KW"/>
</dbReference>
<evidence type="ECO:0000256" key="4">
    <source>
        <dbReference type="ARBA" id="ARBA00022833"/>
    </source>
</evidence>
<dbReference type="Pfam" id="PF00642">
    <property type="entry name" value="zf-CCCH"/>
    <property type="match status" value="1"/>
</dbReference>
<evidence type="ECO:0000313" key="8">
    <source>
        <dbReference type="EMBL" id="KVI08849.1"/>
    </source>
</evidence>
<keyword evidence="9" id="KW-1185">Reference proteome</keyword>
<comment type="caution">
    <text evidence="8">The sequence shown here is derived from an EMBL/GenBank/DDBJ whole genome shotgun (WGS) entry which is preliminary data.</text>
</comment>
<reference evidence="8 9" key="1">
    <citation type="journal article" date="2016" name="Sci. Rep.">
        <title>The genome sequence of the outbreeding globe artichoke constructed de novo incorporating a phase-aware low-pass sequencing strategy of F1 progeny.</title>
        <authorList>
            <person name="Scaglione D."/>
            <person name="Reyes-Chin-Wo S."/>
            <person name="Acquadro A."/>
            <person name="Froenicke L."/>
            <person name="Portis E."/>
            <person name="Beitel C."/>
            <person name="Tirone M."/>
            <person name="Mauro R."/>
            <person name="Lo Monaco A."/>
            <person name="Mauromicale G."/>
            <person name="Faccioli P."/>
            <person name="Cattivelli L."/>
            <person name="Rieseberg L."/>
            <person name="Michelmore R."/>
            <person name="Lanteri S."/>
        </authorList>
    </citation>
    <scope>NUCLEOTIDE SEQUENCE [LARGE SCALE GENOMIC DNA]</scope>
    <source>
        <strain evidence="8">2C</strain>
    </source>
</reference>
<dbReference type="SMART" id="SM00356">
    <property type="entry name" value="ZnF_C3H1"/>
    <property type="match status" value="2"/>
</dbReference>
<gene>
    <name evidence="8" type="ORF">Ccrd_012777</name>
</gene>
<dbReference type="Proteomes" id="UP000243975">
    <property type="component" value="Unassembled WGS sequence"/>
</dbReference>
<keyword evidence="3 5" id="KW-0863">Zinc-finger</keyword>
<dbReference type="EMBL" id="LEKV01001086">
    <property type="protein sequence ID" value="KVI08849.1"/>
    <property type="molecule type" value="Genomic_DNA"/>
</dbReference>
<evidence type="ECO:0000256" key="6">
    <source>
        <dbReference type="SAM" id="Coils"/>
    </source>
</evidence>
<dbReference type="FunFam" id="4.10.1000.10:FF:000001">
    <property type="entry name" value="zinc finger CCCH domain-containing protein 15-like"/>
    <property type="match status" value="1"/>
</dbReference>
<protein>
    <recommendedName>
        <fullName evidence="7">C3H1-type domain-containing protein</fullName>
    </recommendedName>
</protein>
<keyword evidence="2" id="KW-0677">Repeat</keyword>
<dbReference type="GO" id="GO:0045893">
    <property type="term" value="P:positive regulation of DNA-templated transcription"/>
    <property type="evidence" value="ECO:0007669"/>
    <property type="project" value="EnsemblPlants"/>
</dbReference>
<evidence type="ECO:0000313" key="9">
    <source>
        <dbReference type="Proteomes" id="UP000243975"/>
    </source>
</evidence>
<name>A0A103YGU9_CYNCS</name>
<feature type="domain" description="C3H1-type" evidence="7">
    <location>
        <begin position="347"/>
        <end position="375"/>
    </location>
</feature>
<dbReference type="Gene3D" id="4.10.1000.10">
    <property type="entry name" value="Zinc finger, CCCH-type"/>
    <property type="match status" value="2"/>
</dbReference>
<proteinExistence type="predicted"/>
<feature type="domain" description="C3H1-type" evidence="7">
    <location>
        <begin position="309"/>
        <end position="337"/>
    </location>
</feature>
<dbReference type="GO" id="GO:0051511">
    <property type="term" value="P:negative regulation of unidimensional cell growth"/>
    <property type="evidence" value="ECO:0007669"/>
    <property type="project" value="EnsemblPlants"/>
</dbReference>
<keyword evidence="1 5" id="KW-0479">Metal-binding</keyword>
<accession>A0A103YGU9</accession>
<sequence>INFSNTPSLFIPIPSPPNLFPYSICSCRDKHHLLLCIMEMEKKEIGSSTDNDGGNLSGNLFLSPSASHNDQLEFDFSSGELFNPASFCTSIFPPKFIPQSQLSFSSPSDCSFDDDAFSANAIATENRLSQASFILEYQQLYNCYTMCLASLQDSVKEVDALRQENEALRLANNDLLQRLNLFSQASMQNCLVSSVRPSPSPSSTLVGDFNRLGIGAGFCESNASVEKVPSVSPTSVIEPKQFARHNGERVSMPKSISVRSRGYLKSVSSQRPSRQQATTALLGQSQRVRVPGEKKSGEGLEFEVYNQGMSKTELCNKWQETGTCPYGDNCHFAHGISELRPVIRHPRYKTEVCRMVLAGDICPYGHRCHFRHSLTEEEMLLAVNPR</sequence>
<dbReference type="AlphaFoldDB" id="A0A103YGU9"/>
<keyword evidence="6" id="KW-0175">Coiled coil</keyword>
<feature type="zinc finger region" description="C3H1-type" evidence="5">
    <location>
        <begin position="309"/>
        <end position="337"/>
    </location>
</feature>
<dbReference type="FunFam" id="4.10.1000.10:FF:000002">
    <property type="entry name" value="Zinc finger protein 36, C3H1 type-like 1"/>
    <property type="match status" value="1"/>
</dbReference>
<dbReference type="PANTHER" id="PTHR12547">
    <property type="entry name" value="CCCH ZINC FINGER/TIS11-RELATED"/>
    <property type="match status" value="1"/>
</dbReference>
<evidence type="ECO:0000256" key="1">
    <source>
        <dbReference type="ARBA" id="ARBA00022723"/>
    </source>
</evidence>
<evidence type="ECO:0000256" key="2">
    <source>
        <dbReference type="ARBA" id="ARBA00022737"/>
    </source>
</evidence>
<dbReference type="Gramene" id="KVI08849">
    <property type="protein sequence ID" value="KVI08849"/>
    <property type="gene ID" value="Ccrd_012777"/>
</dbReference>
<dbReference type="GO" id="GO:0003729">
    <property type="term" value="F:mRNA binding"/>
    <property type="evidence" value="ECO:0007669"/>
    <property type="project" value="EnsemblPlants"/>
</dbReference>
<organism evidence="8 9">
    <name type="scientific">Cynara cardunculus var. scolymus</name>
    <name type="common">Globe artichoke</name>
    <name type="synonym">Cynara scolymus</name>
    <dbReference type="NCBI Taxonomy" id="59895"/>
    <lineage>
        <taxon>Eukaryota</taxon>
        <taxon>Viridiplantae</taxon>
        <taxon>Streptophyta</taxon>
        <taxon>Embryophyta</taxon>
        <taxon>Tracheophyta</taxon>
        <taxon>Spermatophyta</taxon>
        <taxon>Magnoliopsida</taxon>
        <taxon>eudicotyledons</taxon>
        <taxon>Gunneridae</taxon>
        <taxon>Pentapetalae</taxon>
        <taxon>asterids</taxon>
        <taxon>campanulids</taxon>
        <taxon>Asterales</taxon>
        <taxon>Asteraceae</taxon>
        <taxon>Carduoideae</taxon>
        <taxon>Cardueae</taxon>
        <taxon>Carduinae</taxon>
        <taxon>Cynara</taxon>
    </lineage>
</organism>